<keyword evidence="2" id="KW-1185">Reference proteome</keyword>
<dbReference type="EMBL" id="JANTHZ010000002">
    <property type="protein sequence ID" value="MCS0494611.1"/>
    <property type="molecule type" value="Genomic_DNA"/>
</dbReference>
<proteinExistence type="predicted"/>
<dbReference type="Gene3D" id="3.60.20.40">
    <property type="match status" value="1"/>
</dbReference>
<dbReference type="InterPro" id="IPR052896">
    <property type="entry name" value="GGT-like_enzyme"/>
</dbReference>
<accession>A0A9X2PD05</accession>
<dbReference type="SUPFAM" id="SSF56235">
    <property type="entry name" value="N-terminal nucleophile aminohydrolases (Ntn hydrolases)"/>
    <property type="match status" value="1"/>
</dbReference>
<dbReference type="AlphaFoldDB" id="A0A9X2PD05"/>
<evidence type="ECO:0000313" key="1">
    <source>
        <dbReference type="EMBL" id="MCS0494611.1"/>
    </source>
</evidence>
<dbReference type="PRINTS" id="PR01210">
    <property type="entry name" value="GGTRANSPTASE"/>
</dbReference>
<dbReference type="InterPro" id="IPR043138">
    <property type="entry name" value="GGT_lsub"/>
</dbReference>
<sequence>MRDFHRPGRSEVMATSAMAATSMPAASLVAIETLKAGGNAADAAVAAAAVLAVIEPQSTGIGGDCFCLYAPAGGEVVALNGAGRAPGAATIDYFEAHGIDRLDEESAHAVTVPGAVSAWEKLLEAQGTMGFDEVLAPAIRMAEDGFPVHARVASDWAEMAEKLARNGAHALLPGGTSPATGDIVRHPALAATLRAIAKGGAAAFYEGAIADDMAATLRARGGLHTAEDFHDGRHAAAFVAPISLGWNGYRAWECPPPGVGLTALTMLGILERRGVAKGGPLDPLRLHRVAEAAKLAFRNRDALIGDDPAQPVPVAELTSDAHLDALAAMMDDASVLPLPPFEAELPLHRDTAYLAVTDRDGNWCSFINSLFDDFGGGLYAERSGVVFHNRGAGFRVERGHPNCIGPRKRPMHTIIPGLLTEGGVPMMAFGVTGGHFQPTGQSLLLGNVFDYGLDLQAALDLPRVFAHEGLLKLEQGIPDEAARALAAKGHRLSYPARPHGGGQAIRLDRARGVLIGASDPRRDGAAIGY</sequence>
<dbReference type="Pfam" id="PF01019">
    <property type="entry name" value="G_glu_transpept"/>
    <property type="match status" value="1"/>
</dbReference>
<protein>
    <submittedName>
        <fullName evidence="1">Gamma-glutamyltransferase family protein</fullName>
    </submittedName>
</protein>
<dbReference type="PANTHER" id="PTHR43881">
    <property type="entry name" value="GAMMA-GLUTAMYLTRANSPEPTIDASE (AFU_ORTHOLOGUE AFUA_4G13580)"/>
    <property type="match status" value="1"/>
</dbReference>
<gene>
    <name evidence="1" type="ORF">NVS89_05835</name>
</gene>
<dbReference type="InterPro" id="IPR029055">
    <property type="entry name" value="Ntn_hydrolases_N"/>
</dbReference>
<dbReference type="PANTHER" id="PTHR43881:SF1">
    <property type="entry name" value="GAMMA-GLUTAMYLTRANSPEPTIDASE (AFU_ORTHOLOGUE AFUA_4G13580)"/>
    <property type="match status" value="1"/>
</dbReference>
<dbReference type="Proteomes" id="UP001151088">
    <property type="component" value="Unassembled WGS sequence"/>
</dbReference>
<evidence type="ECO:0000313" key="2">
    <source>
        <dbReference type="Proteomes" id="UP001151088"/>
    </source>
</evidence>
<comment type="caution">
    <text evidence="1">The sequence shown here is derived from an EMBL/GenBank/DDBJ whole genome shotgun (WGS) entry which is preliminary data.</text>
</comment>
<dbReference type="InterPro" id="IPR043137">
    <property type="entry name" value="GGT_ssub_C"/>
</dbReference>
<organism evidence="1 2">
    <name type="scientific">Ancylobacter mangrovi</name>
    <dbReference type="NCBI Taxonomy" id="2972472"/>
    <lineage>
        <taxon>Bacteria</taxon>
        <taxon>Pseudomonadati</taxon>
        <taxon>Pseudomonadota</taxon>
        <taxon>Alphaproteobacteria</taxon>
        <taxon>Hyphomicrobiales</taxon>
        <taxon>Xanthobacteraceae</taxon>
        <taxon>Ancylobacter</taxon>
    </lineage>
</organism>
<reference evidence="1" key="1">
    <citation type="submission" date="2022-08" db="EMBL/GenBank/DDBJ databases">
        <authorList>
            <person name="Li F."/>
        </authorList>
    </citation>
    <scope>NUCLEOTIDE SEQUENCE</scope>
    <source>
        <strain evidence="1">MQZ15Z-1</strain>
    </source>
</reference>
<name>A0A9X2PD05_9HYPH</name>
<dbReference type="Gene3D" id="1.10.246.130">
    <property type="match status" value="1"/>
</dbReference>